<evidence type="ECO:0000313" key="1">
    <source>
        <dbReference type="EMBL" id="KAI3751850.1"/>
    </source>
</evidence>
<gene>
    <name evidence="1" type="ORF">L2E82_22941</name>
</gene>
<evidence type="ECO:0000313" key="2">
    <source>
        <dbReference type="Proteomes" id="UP001055811"/>
    </source>
</evidence>
<organism evidence="1 2">
    <name type="scientific">Cichorium intybus</name>
    <name type="common">Chicory</name>
    <dbReference type="NCBI Taxonomy" id="13427"/>
    <lineage>
        <taxon>Eukaryota</taxon>
        <taxon>Viridiplantae</taxon>
        <taxon>Streptophyta</taxon>
        <taxon>Embryophyta</taxon>
        <taxon>Tracheophyta</taxon>
        <taxon>Spermatophyta</taxon>
        <taxon>Magnoliopsida</taxon>
        <taxon>eudicotyledons</taxon>
        <taxon>Gunneridae</taxon>
        <taxon>Pentapetalae</taxon>
        <taxon>asterids</taxon>
        <taxon>campanulids</taxon>
        <taxon>Asterales</taxon>
        <taxon>Asteraceae</taxon>
        <taxon>Cichorioideae</taxon>
        <taxon>Cichorieae</taxon>
        <taxon>Cichoriinae</taxon>
        <taxon>Cichorium</taxon>
    </lineage>
</organism>
<keyword evidence="2" id="KW-1185">Reference proteome</keyword>
<sequence length="280" mass="31535">MEDPTPFKGTIIENQNEATKSIHLDGEEIKEATVLLTEKLVGELRMLNTSPRGVHYEEPSPEKLHNRMVGSLSPKYDRSQSSPNPSPELNQLNTPNGLLQDNFPEKAQDVNSEEEITYKTPPKELSADDTLANTQFENKEEQILANSLNRTEFSGKLKKLLSTNLSIAEKLEGEDKANVIYNKDLAGMEKYAQTQHTKKKNNQHQFEQRITRSQLRLMEENTKLRTRPNFSNTYSGNSSMSITVAQRLEEVGTICGMKKAKLGNKHFNNCGRKGASIGNQ</sequence>
<dbReference type="Proteomes" id="UP001055811">
    <property type="component" value="Linkage Group LG04"/>
</dbReference>
<protein>
    <submittedName>
        <fullName evidence="1">Uncharacterized protein</fullName>
    </submittedName>
</protein>
<comment type="caution">
    <text evidence="1">The sequence shown here is derived from an EMBL/GenBank/DDBJ whole genome shotgun (WGS) entry which is preliminary data.</text>
</comment>
<dbReference type="EMBL" id="CM042012">
    <property type="protein sequence ID" value="KAI3751850.1"/>
    <property type="molecule type" value="Genomic_DNA"/>
</dbReference>
<proteinExistence type="predicted"/>
<reference evidence="1 2" key="2">
    <citation type="journal article" date="2022" name="Mol. Ecol. Resour.">
        <title>The genomes of chicory, endive, great burdock and yacon provide insights into Asteraceae paleo-polyploidization history and plant inulin production.</title>
        <authorList>
            <person name="Fan W."/>
            <person name="Wang S."/>
            <person name="Wang H."/>
            <person name="Wang A."/>
            <person name="Jiang F."/>
            <person name="Liu H."/>
            <person name="Zhao H."/>
            <person name="Xu D."/>
            <person name="Zhang Y."/>
        </authorList>
    </citation>
    <scope>NUCLEOTIDE SEQUENCE [LARGE SCALE GENOMIC DNA]</scope>
    <source>
        <strain evidence="2">cv. Punajuju</strain>
        <tissue evidence="1">Leaves</tissue>
    </source>
</reference>
<name>A0ACB9DZG6_CICIN</name>
<accession>A0ACB9DZG6</accession>
<reference evidence="2" key="1">
    <citation type="journal article" date="2022" name="Mol. Ecol. Resour.">
        <title>The genomes of chicory, endive, great burdock and yacon provide insights into Asteraceae palaeo-polyploidization history and plant inulin production.</title>
        <authorList>
            <person name="Fan W."/>
            <person name="Wang S."/>
            <person name="Wang H."/>
            <person name="Wang A."/>
            <person name="Jiang F."/>
            <person name="Liu H."/>
            <person name="Zhao H."/>
            <person name="Xu D."/>
            <person name="Zhang Y."/>
        </authorList>
    </citation>
    <scope>NUCLEOTIDE SEQUENCE [LARGE SCALE GENOMIC DNA]</scope>
    <source>
        <strain evidence="2">cv. Punajuju</strain>
    </source>
</reference>